<protein>
    <recommendedName>
        <fullName evidence="2">Sortilin N-terminal domain-containing protein</fullName>
    </recommendedName>
</protein>
<dbReference type="AlphaFoldDB" id="A0A1G2BA03"/>
<dbReference type="InterPro" id="IPR015943">
    <property type="entry name" value="WD40/YVTN_repeat-like_dom_sf"/>
</dbReference>
<comment type="caution">
    <text evidence="3">The sequence shown here is derived from an EMBL/GenBank/DDBJ whole genome shotgun (WGS) entry which is preliminary data.</text>
</comment>
<dbReference type="Proteomes" id="UP000176420">
    <property type="component" value="Unassembled WGS sequence"/>
</dbReference>
<gene>
    <name evidence="3" type="ORF">A2319_00515</name>
</gene>
<evidence type="ECO:0000313" key="3">
    <source>
        <dbReference type="EMBL" id="OGY86038.1"/>
    </source>
</evidence>
<keyword evidence="1" id="KW-0677">Repeat</keyword>
<dbReference type="Pfam" id="PF15902">
    <property type="entry name" value="Sortilin-Vps10"/>
    <property type="match status" value="1"/>
</dbReference>
<feature type="domain" description="Sortilin N-terminal" evidence="2">
    <location>
        <begin position="125"/>
        <end position="227"/>
    </location>
</feature>
<evidence type="ECO:0000313" key="4">
    <source>
        <dbReference type="Proteomes" id="UP000176420"/>
    </source>
</evidence>
<dbReference type="SUPFAM" id="SSF110296">
    <property type="entry name" value="Oligoxyloglucan reducing end-specific cellobiohydrolase"/>
    <property type="match status" value="2"/>
</dbReference>
<accession>A0A1G2BA03</accession>
<dbReference type="GO" id="GO:0010411">
    <property type="term" value="P:xyloglucan metabolic process"/>
    <property type="evidence" value="ECO:0007669"/>
    <property type="project" value="TreeGrafter"/>
</dbReference>
<dbReference type="InterPro" id="IPR031778">
    <property type="entry name" value="Sortilin_N"/>
</dbReference>
<dbReference type="PANTHER" id="PTHR43739:SF5">
    <property type="entry name" value="EXO-ALPHA-SIALIDASE"/>
    <property type="match status" value="1"/>
</dbReference>
<proteinExistence type="predicted"/>
<dbReference type="PANTHER" id="PTHR43739">
    <property type="entry name" value="XYLOGLUCANASE (EUROFUNG)"/>
    <property type="match status" value="1"/>
</dbReference>
<evidence type="ECO:0000259" key="2">
    <source>
        <dbReference type="Pfam" id="PF15902"/>
    </source>
</evidence>
<organism evidence="3 4">
    <name type="scientific">Candidatus Kerfeldbacteria bacterium RIFOXYB2_FULL_38_14</name>
    <dbReference type="NCBI Taxonomy" id="1798547"/>
    <lineage>
        <taxon>Bacteria</taxon>
        <taxon>Candidatus Kerfeldiibacteriota</taxon>
    </lineage>
</organism>
<dbReference type="PROSITE" id="PS51257">
    <property type="entry name" value="PROKAR_LIPOPROTEIN"/>
    <property type="match status" value="1"/>
</dbReference>
<reference evidence="3 4" key="1">
    <citation type="journal article" date="2016" name="Nat. Commun.">
        <title>Thousands of microbial genomes shed light on interconnected biogeochemical processes in an aquifer system.</title>
        <authorList>
            <person name="Anantharaman K."/>
            <person name="Brown C.T."/>
            <person name="Hug L.A."/>
            <person name="Sharon I."/>
            <person name="Castelle C.J."/>
            <person name="Probst A.J."/>
            <person name="Thomas B.C."/>
            <person name="Singh A."/>
            <person name="Wilkins M.J."/>
            <person name="Karaoz U."/>
            <person name="Brodie E.L."/>
            <person name="Williams K.H."/>
            <person name="Hubbard S.S."/>
            <person name="Banfield J.F."/>
        </authorList>
    </citation>
    <scope>NUCLEOTIDE SEQUENCE [LARGE SCALE GENOMIC DNA]</scope>
</reference>
<dbReference type="EMBL" id="MHKI01000026">
    <property type="protein sequence ID" value="OGY86038.1"/>
    <property type="molecule type" value="Genomic_DNA"/>
</dbReference>
<dbReference type="InterPro" id="IPR052025">
    <property type="entry name" value="Xyloglucanase_GH74"/>
</dbReference>
<sequence length="372" mass="41581">MKLKLNLPKIIFLLTTLVFFGASCSQKSDGGIFRTTDGGSTWEQRVFIGQEKKKVLSIANIDIQVIKVDPSNHNVIYLGTKANGIYKTDNGGQVWWKLPISSDNIRDIAIDQQYPNNIYALLGSNIIKSTDSGQNWEAVYTDTQNAVITKIMVDWFNQQKIIATTSIGTVLISENEGADWQVVYQVTEPLNGIEMSQTDSRIIYVLELDESLHKTTDGGLTWTDLFTENPQFEAFKKENKTSNVNEVKNMAMDPNNSNVLYVVTSEGIIKTLDGGRTWNLLDTLIAQGAEENSNIRRLVVLPGDSNTIFFTINNLIHKTTDGGLTWKTIEDFPSQRIINNLYIDSNDTNIMYAGMQSIPKKGWGFFGAPATK</sequence>
<dbReference type="Gene3D" id="2.130.10.10">
    <property type="entry name" value="YVTN repeat-like/Quinoprotein amine dehydrogenase"/>
    <property type="match status" value="3"/>
</dbReference>
<evidence type="ECO:0000256" key="1">
    <source>
        <dbReference type="ARBA" id="ARBA00022737"/>
    </source>
</evidence>
<name>A0A1G2BA03_9BACT</name>